<evidence type="ECO:0000259" key="1">
    <source>
        <dbReference type="Pfam" id="PF01979"/>
    </source>
</evidence>
<sequence>MSGKYHIKNATVLSIDPSLGTIQNCDVLIDDHIITDVGPNLTPTASEQYTVIDATNAIVSPGFVDTHRHTWQTQLRTICSDHVLGEYFLHIRSIYGSCYSDRDAYLGNYCGALESIDNGITFLIDHSHIMNSPDHANAAVQGLRDAKIRAVFCYGLYANPAWPGSCMDPDRETKTPEWRFEDAKRVRETLFKLNQPTDLVRFGFAPAEIERVGIDDAVKEVEYGRSLGSAIITGHVSMGKYDRGLHLVRHFEERSLLAPDLLFSHCASLHDDELEAVCKRGVSLSSTPDTELQMGMGHPVAFKAKGKGCTASIGVDVVSNNPADMFQQMRLLLQAQRHLEHYAQAGPPWSISRGCAEVLEMATMGGAKAVGLKDVIGSITPGKRADLIITRCDSTRMTPVHDPVAALVLYANASDIDTVFIDGEMVKHKGQLVGVDWPTVRSELRESAANIIQRSKKAPFEQIKEAVIATMKAFAGNA</sequence>
<dbReference type="Pfam" id="PF01979">
    <property type="entry name" value="Amidohydro_1"/>
    <property type="match status" value="1"/>
</dbReference>
<evidence type="ECO:0000313" key="2">
    <source>
        <dbReference type="EMBL" id="KIW29207.1"/>
    </source>
</evidence>
<name>A0A0D2AVA3_9EURO</name>
<evidence type="ECO:0000313" key="3">
    <source>
        <dbReference type="Proteomes" id="UP000054466"/>
    </source>
</evidence>
<dbReference type="InterPro" id="IPR011059">
    <property type="entry name" value="Metal-dep_hydrolase_composite"/>
</dbReference>
<dbReference type="GO" id="GO:0016810">
    <property type="term" value="F:hydrolase activity, acting on carbon-nitrogen (but not peptide) bonds"/>
    <property type="evidence" value="ECO:0007669"/>
    <property type="project" value="InterPro"/>
</dbReference>
<dbReference type="InterPro" id="IPR032466">
    <property type="entry name" value="Metal_Hydrolase"/>
</dbReference>
<proteinExistence type="predicted"/>
<dbReference type="GeneID" id="27344229"/>
<dbReference type="InterPro" id="IPR006680">
    <property type="entry name" value="Amidohydro-rel"/>
</dbReference>
<dbReference type="STRING" id="569365.A0A0D2AVA3"/>
<feature type="domain" description="Amidohydrolase-related" evidence="1">
    <location>
        <begin position="58"/>
        <end position="426"/>
    </location>
</feature>
<dbReference type="InterPro" id="IPR050287">
    <property type="entry name" value="MTA/SAH_deaminase"/>
</dbReference>
<dbReference type="NCBIfam" id="NF006056">
    <property type="entry name" value="PRK08204.1"/>
    <property type="match status" value="1"/>
</dbReference>
<accession>A0A0D2AVA3</accession>
<dbReference type="OrthoDB" id="194468at2759"/>
<dbReference type="PANTHER" id="PTHR43794:SF5">
    <property type="entry name" value="CHLOROHYDROLASE FAMILY PROTEIN"/>
    <property type="match status" value="1"/>
</dbReference>
<dbReference type="Gene3D" id="3.20.20.140">
    <property type="entry name" value="Metal-dependent hydrolases"/>
    <property type="match status" value="1"/>
</dbReference>
<dbReference type="SUPFAM" id="SSF51556">
    <property type="entry name" value="Metallo-dependent hydrolases"/>
    <property type="match status" value="1"/>
</dbReference>
<gene>
    <name evidence="2" type="ORF">PV07_05035</name>
</gene>
<dbReference type="SUPFAM" id="SSF51338">
    <property type="entry name" value="Composite domain of metallo-dependent hydrolases"/>
    <property type="match status" value="2"/>
</dbReference>
<dbReference type="RefSeq" id="XP_016249423.1">
    <property type="nucleotide sequence ID" value="XM_016391904.1"/>
</dbReference>
<keyword evidence="3" id="KW-1185">Reference proteome</keyword>
<dbReference type="HOGENOM" id="CLU_012358_2_3_1"/>
<dbReference type="EMBL" id="KN847042">
    <property type="protein sequence ID" value="KIW29207.1"/>
    <property type="molecule type" value="Genomic_DNA"/>
</dbReference>
<dbReference type="PANTHER" id="PTHR43794">
    <property type="entry name" value="AMINOHYDROLASE SSNA-RELATED"/>
    <property type="match status" value="1"/>
</dbReference>
<dbReference type="AlphaFoldDB" id="A0A0D2AVA3"/>
<organism evidence="2 3">
    <name type="scientific">Cladophialophora immunda</name>
    <dbReference type="NCBI Taxonomy" id="569365"/>
    <lineage>
        <taxon>Eukaryota</taxon>
        <taxon>Fungi</taxon>
        <taxon>Dikarya</taxon>
        <taxon>Ascomycota</taxon>
        <taxon>Pezizomycotina</taxon>
        <taxon>Eurotiomycetes</taxon>
        <taxon>Chaetothyriomycetidae</taxon>
        <taxon>Chaetothyriales</taxon>
        <taxon>Herpotrichiellaceae</taxon>
        <taxon>Cladophialophora</taxon>
    </lineage>
</organism>
<dbReference type="Proteomes" id="UP000054466">
    <property type="component" value="Unassembled WGS sequence"/>
</dbReference>
<reference evidence="2 3" key="1">
    <citation type="submission" date="2015-01" db="EMBL/GenBank/DDBJ databases">
        <title>The Genome Sequence of Cladophialophora immunda CBS83496.</title>
        <authorList>
            <consortium name="The Broad Institute Genomics Platform"/>
            <person name="Cuomo C."/>
            <person name="de Hoog S."/>
            <person name="Gorbushina A."/>
            <person name="Stielow B."/>
            <person name="Teixiera M."/>
            <person name="Abouelleil A."/>
            <person name="Chapman S.B."/>
            <person name="Priest M."/>
            <person name="Young S.K."/>
            <person name="Wortman J."/>
            <person name="Nusbaum C."/>
            <person name="Birren B."/>
        </authorList>
    </citation>
    <scope>NUCLEOTIDE SEQUENCE [LARGE SCALE GENOMIC DNA]</scope>
    <source>
        <strain evidence="2 3">CBS 83496</strain>
    </source>
</reference>
<dbReference type="Gene3D" id="2.30.40.10">
    <property type="entry name" value="Urease, subunit C, domain 1"/>
    <property type="match status" value="1"/>
</dbReference>
<protein>
    <recommendedName>
        <fullName evidence="1">Amidohydrolase-related domain-containing protein</fullName>
    </recommendedName>
</protein>
<dbReference type="VEuPathDB" id="FungiDB:PV07_05035"/>